<evidence type="ECO:0000313" key="2">
    <source>
        <dbReference type="EMBL" id="CAA6828397.1"/>
    </source>
</evidence>
<dbReference type="EMBL" id="CACVAQ010000428">
    <property type="protein sequence ID" value="CAA6828397.1"/>
    <property type="molecule type" value="Genomic_DNA"/>
</dbReference>
<reference evidence="2" key="1">
    <citation type="submission" date="2020-01" db="EMBL/GenBank/DDBJ databases">
        <authorList>
            <person name="Meier V. D."/>
            <person name="Meier V D."/>
        </authorList>
    </citation>
    <scope>NUCLEOTIDE SEQUENCE</scope>
    <source>
        <strain evidence="2">HLG_WM_MAG_10</strain>
    </source>
</reference>
<sequence length="119" mass="14134">MLKLFNSTTKFKSREFGYKPRFYDADKEALERRINSKKNQSTTGDLTKMRIRQEFGNYKSVDNKHKNKGLTSSSSFRLLLIIIFLSIGSYFVLDNLLPKLMKNWFPLESQEYELLEEYD</sequence>
<gene>
    <name evidence="2" type="ORF">HELGO_WM22541</name>
</gene>
<dbReference type="AlphaFoldDB" id="A0A6S6UGW9"/>
<protein>
    <submittedName>
        <fullName evidence="2">Uncharacterized protein</fullName>
    </submittedName>
</protein>
<keyword evidence="1" id="KW-0472">Membrane</keyword>
<keyword evidence="1" id="KW-1133">Transmembrane helix</keyword>
<name>A0A6S6UGW9_9BACT</name>
<feature type="transmembrane region" description="Helical" evidence="1">
    <location>
        <begin position="76"/>
        <end position="93"/>
    </location>
</feature>
<evidence type="ECO:0000256" key="1">
    <source>
        <dbReference type="SAM" id="Phobius"/>
    </source>
</evidence>
<accession>A0A6S6UGW9</accession>
<organism evidence="2">
    <name type="scientific">uncultured Aureispira sp</name>
    <dbReference type="NCBI Taxonomy" id="1331704"/>
    <lineage>
        <taxon>Bacteria</taxon>
        <taxon>Pseudomonadati</taxon>
        <taxon>Bacteroidota</taxon>
        <taxon>Saprospiria</taxon>
        <taxon>Saprospirales</taxon>
        <taxon>Saprospiraceae</taxon>
        <taxon>Aureispira</taxon>
        <taxon>environmental samples</taxon>
    </lineage>
</organism>
<proteinExistence type="predicted"/>
<keyword evidence="1" id="KW-0812">Transmembrane</keyword>